<evidence type="ECO:0000313" key="1">
    <source>
        <dbReference type="EMBL" id="VAW03413.1"/>
    </source>
</evidence>
<dbReference type="AlphaFoldDB" id="A0A3B0SGZ1"/>
<gene>
    <name evidence="1" type="ORF">MNBD_ALPHA05-215</name>
</gene>
<accession>A0A3B0SGZ1</accession>
<reference evidence="1" key="1">
    <citation type="submission" date="2018-06" db="EMBL/GenBank/DDBJ databases">
        <authorList>
            <person name="Zhirakovskaya E."/>
        </authorList>
    </citation>
    <scope>NUCLEOTIDE SEQUENCE</scope>
</reference>
<proteinExistence type="predicted"/>
<protein>
    <submittedName>
        <fullName evidence="1">Uncharacterized protein</fullName>
    </submittedName>
</protein>
<organism evidence="1">
    <name type="scientific">hydrothermal vent metagenome</name>
    <dbReference type="NCBI Taxonomy" id="652676"/>
    <lineage>
        <taxon>unclassified sequences</taxon>
        <taxon>metagenomes</taxon>
        <taxon>ecological metagenomes</taxon>
    </lineage>
</organism>
<sequence length="90" mass="9893">MSDDIQPLGPFYVELVYEKIGKTATDAIATAFVDGFSSEAEAWRACRRLRREPFDAVSTGGESIFLKPAQLLQMFIAKTAPTNAFIFAGE</sequence>
<name>A0A3B0SGZ1_9ZZZZ</name>
<dbReference type="EMBL" id="UOEH01000394">
    <property type="protein sequence ID" value="VAW03413.1"/>
    <property type="molecule type" value="Genomic_DNA"/>
</dbReference>